<reference evidence="2 3" key="1">
    <citation type="journal article" date="2020" name="bioRxiv">
        <title>A chromosome-scale genome assembly for the Fusarium oxysporum strain Fo5176 to establish a model Arabidopsis-fungal pathosystem.</title>
        <authorList>
            <person name="Fokkens L."/>
            <person name="Guo L."/>
            <person name="Dora S."/>
            <person name="Wang B."/>
            <person name="Ye K."/>
            <person name="Sanchez-Rodriguez C."/>
            <person name="Croll D."/>
        </authorList>
    </citation>
    <scope>NUCLEOTIDE SEQUENCE [LARGE SCALE GENOMIC DNA]</scope>
    <source>
        <strain evidence="2 3">Fo5176</strain>
    </source>
</reference>
<feature type="signal peptide" evidence="1">
    <location>
        <begin position="1"/>
        <end position="20"/>
    </location>
</feature>
<comment type="caution">
    <text evidence="2">The sequence shown here is derived from an EMBL/GenBank/DDBJ whole genome shotgun (WGS) entry which is preliminary data.</text>
</comment>
<sequence>MRIPFFLFLTTFYAASGVLARGPGLVTLPEKCNCPVGSICPVTDGCYIQGKKEAAAEADRRCSASVEAARAEEQAKCDAKVLQEKTSCDSKMSEAETRCNDKVSEEKSSCDAKISEGKTDCDNKISQAETSCNAKISEKENSCNAKISEEKSNCDAKVSQQLAERDSICNSKISATDSNCDARVRTAAAANLGELKVCRGAIELCQTQLDQCQKPPSCGVDKWGQGWYDVKINVNLVNCQNICKADPKCLSFSDSKLTTGPQNCYLYDKETARVPHGTYAGWVQYDKRCGPVPNIPSPPSCGVEIWGQGWYSVRTGVNLANCKSLCFADSRCLSYSANKFNTGAYINCYLYDKETAALVPGKWENWIQYDKRCG</sequence>
<name>A0A8H6GD35_FUSOX</name>
<evidence type="ECO:0008006" key="4">
    <source>
        <dbReference type="Google" id="ProtNLM"/>
    </source>
</evidence>
<evidence type="ECO:0000256" key="1">
    <source>
        <dbReference type="SAM" id="SignalP"/>
    </source>
</evidence>
<dbReference type="EMBL" id="JACDXP010000013">
    <property type="protein sequence ID" value="KAF6515587.1"/>
    <property type="molecule type" value="Genomic_DNA"/>
</dbReference>
<evidence type="ECO:0000313" key="3">
    <source>
        <dbReference type="Proteomes" id="UP000593570"/>
    </source>
</evidence>
<gene>
    <name evidence="2" type="ORF">HZS61_004328</name>
</gene>
<feature type="chain" id="PRO_5034890042" description="Apple domain-containing protein" evidence="1">
    <location>
        <begin position="21"/>
        <end position="374"/>
    </location>
</feature>
<evidence type="ECO:0000313" key="2">
    <source>
        <dbReference type="EMBL" id="KAF6515587.1"/>
    </source>
</evidence>
<dbReference type="AlphaFoldDB" id="A0A8H6GD35"/>
<keyword evidence="1" id="KW-0732">Signal</keyword>
<protein>
    <recommendedName>
        <fullName evidence="4">Apple domain-containing protein</fullName>
    </recommendedName>
</protein>
<dbReference type="Proteomes" id="UP000593570">
    <property type="component" value="Unassembled WGS sequence"/>
</dbReference>
<organism evidence="2 3">
    <name type="scientific">Fusarium oxysporum f. sp. conglutinans</name>
    <dbReference type="NCBI Taxonomy" id="100902"/>
    <lineage>
        <taxon>Eukaryota</taxon>
        <taxon>Fungi</taxon>
        <taxon>Dikarya</taxon>
        <taxon>Ascomycota</taxon>
        <taxon>Pezizomycotina</taxon>
        <taxon>Sordariomycetes</taxon>
        <taxon>Hypocreomycetidae</taxon>
        <taxon>Hypocreales</taxon>
        <taxon>Nectriaceae</taxon>
        <taxon>Fusarium</taxon>
        <taxon>Fusarium oxysporum species complex</taxon>
    </lineage>
</organism>
<accession>A0A8H6GD35</accession>
<proteinExistence type="predicted"/>